<proteinExistence type="predicted"/>
<dbReference type="InterPro" id="IPR052477">
    <property type="entry name" value="Orphan_GPCR1"/>
</dbReference>
<dbReference type="InterPro" id="IPR017452">
    <property type="entry name" value="GPCR_Rhodpsn_7TM"/>
</dbReference>
<protein>
    <recommendedName>
        <fullName evidence="10">G-protein coupled receptors family 1 profile domain-containing protein</fullName>
    </recommendedName>
</protein>
<dbReference type="GO" id="GO:0005886">
    <property type="term" value="C:plasma membrane"/>
    <property type="evidence" value="ECO:0007669"/>
    <property type="project" value="UniProtKB-SubCell"/>
</dbReference>
<evidence type="ECO:0000256" key="3">
    <source>
        <dbReference type="ARBA" id="ARBA00022692"/>
    </source>
</evidence>
<keyword evidence="5" id="KW-0297">G-protein coupled receptor</keyword>
<dbReference type="AlphaFoldDB" id="A0A4W3J223"/>
<dbReference type="Proteomes" id="UP000314986">
    <property type="component" value="Unassembled WGS sequence"/>
</dbReference>
<comment type="subcellular location">
    <subcellularLocation>
        <location evidence="1">Cell membrane</location>
        <topology evidence="1">Multi-pass membrane protein</topology>
    </subcellularLocation>
</comment>
<evidence type="ECO:0000256" key="4">
    <source>
        <dbReference type="ARBA" id="ARBA00022989"/>
    </source>
</evidence>
<dbReference type="PRINTS" id="PR00237">
    <property type="entry name" value="GPCRRHODOPSN"/>
</dbReference>
<evidence type="ECO:0000256" key="6">
    <source>
        <dbReference type="ARBA" id="ARBA00023136"/>
    </source>
</evidence>
<evidence type="ECO:0000256" key="9">
    <source>
        <dbReference type="SAM" id="Phobius"/>
    </source>
</evidence>
<keyword evidence="7" id="KW-0675">Receptor</keyword>
<dbReference type="SUPFAM" id="SSF81321">
    <property type="entry name" value="Family A G protein-coupled receptor-like"/>
    <property type="match status" value="1"/>
</dbReference>
<dbReference type="InterPro" id="IPR000276">
    <property type="entry name" value="GPCR_Rhodpsn"/>
</dbReference>
<feature type="transmembrane region" description="Helical" evidence="9">
    <location>
        <begin position="170"/>
        <end position="192"/>
    </location>
</feature>
<keyword evidence="6 9" id="KW-0472">Membrane</keyword>
<evidence type="ECO:0000259" key="10">
    <source>
        <dbReference type="PROSITE" id="PS50262"/>
    </source>
</evidence>
<feature type="domain" description="G-protein coupled receptors family 1 profile" evidence="10">
    <location>
        <begin position="37"/>
        <end position="264"/>
    </location>
</feature>
<evidence type="ECO:0000313" key="12">
    <source>
        <dbReference type="Proteomes" id="UP000314986"/>
    </source>
</evidence>
<dbReference type="PROSITE" id="PS50262">
    <property type="entry name" value="G_PROTEIN_RECEP_F1_2"/>
    <property type="match status" value="1"/>
</dbReference>
<dbReference type="Gene3D" id="1.20.1070.10">
    <property type="entry name" value="Rhodopsin 7-helix transmembrane proteins"/>
    <property type="match status" value="1"/>
</dbReference>
<evidence type="ECO:0000256" key="7">
    <source>
        <dbReference type="ARBA" id="ARBA00023170"/>
    </source>
</evidence>
<reference evidence="12" key="3">
    <citation type="journal article" date="2014" name="Nature">
        <title>Elephant shark genome provides unique insights into gnathostome evolution.</title>
        <authorList>
            <consortium name="International Elephant Shark Genome Sequencing Consortium"/>
            <person name="Venkatesh B."/>
            <person name="Lee A.P."/>
            <person name="Ravi V."/>
            <person name="Maurya A.K."/>
            <person name="Lian M.M."/>
            <person name="Swann J.B."/>
            <person name="Ohta Y."/>
            <person name="Flajnik M.F."/>
            <person name="Sutoh Y."/>
            <person name="Kasahara M."/>
            <person name="Hoon S."/>
            <person name="Gangu V."/>
            <person name="Roy S.W."/>
            <person name="Irimia M."/>
            <person name="Korzh V."/>
            <person name="Kondrychyn I."/>
            <person name="Lim Z.W."/>
            <person name="Tay B.H."/>
            <person name="Tohari S."/>
            <person name="Kong K.W."/>
            <person name="Ho S."/>
            <person name="Lorente-Galdos B."/>
            <person name="Quilez J."/>
            <person name="Marques-Bonet T."/>
            <person name="Raney B.J."/>
            <person name="Ingham P.W."/>
            <person name="Tay A."/>
            <person name="Hillier L.W."/>
            <person name="Minx P."/>
            <person name="Boehm T."/>
            <person name="Wilson R.K."/>
            <person name="Brenner S."/>
            <person name="Warren W.C."/>
        </authorList>
    </citation>
    <scope>NUCLEOTIDE SEQUENCE [LARGE SCALE GENOMIC DNA]</scope>
</reference>
<keyword evidence="12" id="KW-1185">Reference proteome</keyword>
<reference evidence="12" key="1">
    <citation type="journal article" date="2006" name="Science">
        <title>Ancient noncoding elements conserved in the human genome.</title>
        <authorList>
            <person name="Venkatesh B."/>
            <person name="Kirkness E.F."/>
            <person name="Loh Y.H."/>
            <person name="Halpern A.L."/>
            <person name="Lee A.P."/>
            <person name="Johnson J."/>
            <person name="Dandona N."/>
            <person name="Viswanathan L.D."/>
            <person name="Tay A."/>
            <person name="Venter J.C."/>
            <person name="Strausberg R.L."/>
            <person name="Brenner S."/>
        </authorList>
    </citation>
    <scope>NUCLEOTIDE SEQUENCE [LARGE SCALE GENOMIC DNA]</scope>
</reference>
<evidence type="ECO:0000256" key="8">
    <source>
        <dbReference type="ARBA" id="ARBA00023224"/>
    </source>
</evidence>
<evidence type="ECO:0000256" key="2">
    <source>
        <dbReference type="ARBA" id="ARBA00022475"/>
    </source>
</evidence>
<evidence type="ECO:0000256" key="5">
    <source>
        <dbReference type="ARBA" id="ARBA00023040"/>
    </source>
</evidence>
<evidence type="ECO:0000313" key="11">
    <source>
        <dbReference type="Ensembl" id="ENSCMIP00000032263.1"/>
    </source>
</evidence>
<keyword evidence="2" id="KW-1003">Cell membrane</keyword>
<feature type="transmembrane region" description="Helical" evidence="9">
    <location>
        <begin position="119"/>
        <end position="139"/>
    </location>
</feature>
<accession>A0A4W3J223</accession>
<feature type="transmembrane region" description="Helical" evidence="9">
    <location>
        <begin position="46"/>
        <end position="65"/>
    </location>
</feature>
<dbReference type="PANTHER" id="PTHR46272:SF6">
    <property type="entry name" value="G-PROTEIN COUPLED RECEPTOR 139-RELATED"/>
    <property type="match status" value="1"/>
</dbReference>
<dbReference type="Ensembl" id="ENSCMIT00000032754.1">
    <property type="protein sequence ID" value="ENSCMIP00000032263.1"/>
    <property type="gene ID" value="ENSCMIG00000013782.1"/>
</dbReference>
<keyword evidence="3 9" id="KW-0812">Transmembrane</keyword>
<dbReference type="PANTHER" id="PTHR46272">
    <property type="entry name" value="G_PROTEIN_RECEP_F1_2 DOMAIN-CONTAINING PROTEIN"/>
    <property type="match status" value="1"/>
</dbReference>
<feature type="transmembrane region" description="Helical" evidence="9">
    <location>
        <begin position="204"/>
        <end position="231"/>
    </location>
</feature>
<dbReference type="InParanoid" id="A0A4W3J223"/>
<reference evidence="12" key="2">
    <citation type="journal article" date="2007" name="PLoS Biol.">
        <title>Survey sequencing and comparative analysis of the elephant shark (Callorhinchus milii) genome.</title>
        <authorList>
            <person name="Venkatesh B."/>
            <person name="Kirkness E.F."/>
            <person name="Loh Y.H."/>
            <person name="Halpern A.L."/>
            <person name="Lee A.P."/>
            <person name="Johnson J."/>
            <person name="Dandona N."/>
            <person name="Viswanathan L.D."/>
            <person name="Tay A."/>
            <person name="Venter J.C."/>
            <person name="Strausberg R.L."/>
            <person name="Brenner S."/>
        </authorList>
    </citation>
    <scope>NUCLEOTIDE SEQUENCE [LARGE SCALE GENOMIC DNA]</scope>
</reference>
<keyword evidence="4 9" id="KW-1133">Transmembrane helix</keyword>
<reference evidence="11" key="4">
    <citation type="submission" date="2025-08" db="UniProtKB">
        <authorList>
            <consortium name="Ensembl"/>
        </authorList>
    </citation>
    <scope>IDENTIFICATION</scope>
</reference>
<evidence type="ECO:0000256" key="1">
    <source>
        <dbReference type="ARBA" id="ARBA00004651"/>
    </source>
</evidence>
<dbReference type="Pfam" id="PF00001">
    <property type="entry name" value="7tm_1"/>
    <property type="match status" value="1"/>
</dbReference>
<keyword evidence="8" id="KW-0807">Transducer</keyword>
<dbReference type="GO" id="GO:0004930">
    <property type="term" value="F:G protein-coupled receptor activity"/>
    <property type="evidence" value="ECO:0007669"/>
    <property type="project" value="UniProtKB-KW"/>
</dbReference>
<reference evidence="11" key="5">
    <citation type="submission" date="2025-09" db="UniProtKB">
        <authorList>
            <consortium name="Ensembl"/>
        </authorList>
    </citation>
    <scope>IDENTIFICATION</scope>
</reference>
<name>A0A4W3J223_CALMI</name>
<dbReference type="GeneTree" id="ENSGT00940000170563"/>
<sequence length="322" mass="36742">ESCNSPDTALPSQFGYLGFIPGRSEPSCGISTCITRYLVAMSTADTLVIIVDVILEQMVSVYYLAFRFMRLTPVCNLHAVLLYASTDSSVWLTLAFTFDRCVAICCQKLKTKYCTGSTATAVIVTVYVLSCVKNIPWYIKYEPFFISENMWLQCLPGSRFLSPTWSPFELIHYTLNPLLPFALILLMNSLTVRYIFIRNRRKSMILLFTISGSFILLWAMYFIISLLYRLITMEIVKPIVNLFNFLEVGDMLRLLSCCTNTFIYAVTQTRFRQEVTRVAKISLLACTNIGHLSACRWVRPRNAEDIEDDGKKMIATVYSIFA</sequence>
<dbReference type="OMA" id="FWDYWIS"/>
<organism evidence="11 12">
    <name type="scientific">Callorhinchus milii</name>
    <name type="common">Ghost shark</name>
    <dbReference type="NCBI Taxonomy" id="7868"/>
    <lineage>
        <taxon>Eukaryota</taxon>
        <taxon>Metazoa</taxon>
        <taxon>Chordata</taxon>
        <taxon>Craniata</taxon>
        <taxon>Vertebrata</taxon>
        <taxon>Chondrichthyes</taxon>
        <taxon>Holocephali</taxon>
        <taxon>Chimaeriformes</taxon>
        <taxon>Callorhinchidae</taxon>
        <taxon>Callorhinchus</taxon>
    </lineage>
</organism>